<sequence>MASSGKNLSSTTLLIVIVRGRWYYYVQCLHARRVNATSMATVGVNAGTRAALILDRALALTTVAIRLAYLKAPITFTASVTTTLNATALLNASLPSSSETVRLQSSHMMQ</sequence>
<dbReference type="AlphaFoldDB" id="A0A5J9UK01"/>
<keyword evidence="4" id="KW-1185">Reference proteome</keyword>
<gene>
    <name evidence="2" type="ORF">EJB05_26017</name>
    <name evidence="3" type="ORF">EJB05_26028</name>
    <name evidence="1" type="ORF">EJB05_57150</name>
</gene>
<organism evidence="2 4">
    <name type="scientific">Eragrostis curvula</name>
    <name type="common">weeping love grass</name>
    <dbReference type="NCBI Taxonomy" id="38414"/>
    <lineage>
        <taxon>Eukaryota</taxon>
        <taxon>Viridiplantae</taxon>
        <taxon>Streptophyta</taxon>
        <taxon>Embryophyta</taxon>
        <taxon>Tracheophyta</taxon>
        <taxon>Spermatophyta</taxon>
        <taxon>Magnoliopsida</taxon>
        <taxon>Liliopsida</taxon>
        <taxon>Poales</taxon>
        <taxon>Poaceae</taxon>
        <taxon>PACMAD clade</taxon>
        <taxon>Chloridoideae</taxon>
        <taxon>Eragrostideae</taxon>
        <taxon>Eragrostidinae</taxon>
        <taxon>Eragrostis</taxon>
    </lineage>
</organism>
<name>A0A5J9UK01_9POAL</name>
<evidence type="ECO:0000313" key="1">
    <source>
        <dbReference type="EMBL" id="TVT97611.1"/>
    </source>
</evidence>
<protein>
    <submittedName>
        <fullName evidence="2">Uncharacterized protein</fullName>
    </submittedName>
</protein>
<dbReference type="Proteomes" id="UP000324897">
    <property type="component" value="Chromosome 2"/>
</dbReference>
<feature type="non-terminal residue" evidence="2">
    <location>
        <position position="1"/>
    </location>
</feature>
<accession>A0A5J9UK01</accession>
<reference evidence="2 4" key="1">
    <citation type="journal article" date="2019" name="Sci. Rep.">
        <title>A high-quality genome of Eragrostis curvula grass provides insights into Poaceae evolution and supports new strategies to enhance forage quality.</title>
        <authorList>
            <person name="Carballo J."/>
            <person name="Santos B.A.C.M."/>
            <person name="Zappacosta D."/>
            <person name="Garbus I."/>
            <person name="Selva J.P."/>
            <person name="Gallo C.A."/>
            <person name="Diaz A."/>
            <person name="Albertini E."/>
            <person name="Caccamo M."/>
            <person name="Echenique V."/>
        </authorList>
    </citation>
    <scope>NUCLEOTIDE SEQUENCE [LARGE SCALE GENOMIC DNA]</scope>
    <source>
        <strain evidence="4">cv. Victoria</strain>
        <tissue evidence="2">Leaf</tissue>
    </source>
</reference>
<evidence type="ECO:0000313" key="4">
    <source>
        <dbReference type="Proteomes" id="UP000324897"/>
    </source>
</evidence>
<dbReference type="Gramene" id="TVT97611">
    <property type="protein sequence ID" value="TVT97611"/>
    <property type="gene ID" value="EJB05_57150"/>
</dbReference>
<dbReference type="Gramene" id="TVU23641">
    <property type="protein sequence ID" value="TVU23641"/>
    <property type="gene ID" value="EJB05_26017"/>
</dbReference>
<dbReference type="EMBL" id="RWGY01000013">
    <property type="protein sequence ID" value="TVU23641.1"/>
    <property type="molecule type" value="Genomic_DNA"/>
</dbReference>
<dbReference type="EMBL" id="RWGY01000978">
    <property type="protein sequence ID" value="TVT97611.1"/>
    <property type="molecule type" value="Genomic_DNA"/>
</dbReference>
<evidence type="ECO:0000313" key="3">
    <source>
        <dbReference type="EMBL" id="TVU23649.1"/>
    </source>
</evidence>
<proteinExistence type="predicted"/>
<dbReference type="Gramene" id="TVU23649">
    <property type="protein sequence ID" value="TVU23649"/>
    <property type="gene ID" value="EJB05_26028"/>
</dbReference>
<comment type="caution">
    <text evidence="2">The sequence shown here is derived from an EMBL/GenBank/DDBJ whole genome shotgun (WGS) entry which is preliminary data.</text>
</comment>
<evidence type="ECO:0000313" key="2">
    <source>
        <dbReference type="EMBL" id="TVU23641.1"/>
    </source>
</evidence>
<dbReference type="EMBL" id="RWGY01000013">
    <property type="protein sequence ID" value="TVU23649.1"/>
    <property type="molecule type" value="Genomic_DNA"/>
</dbReference>